<dbReference type="Proteomes" id="UP000267249">
    <property type="component" value="Chromosome"/>
</dbReference>
<accession>A0AAQ3MCB3</accession>
<name>A0AAQ3MCB3_SYNEL</name>
<gene>
    <name evidence="1" type="ORF">DOP62_08655</name>
</gene>
<proteinExistence type="predicted"/>
<dbReference type="AlphaFoldDB" id="A0AAQ3MCB3"/>
<organism evidence="1 2">
    <name type="scientific">Synechococcus elongatus PCC 11801</name>
    <dbReference type="NCBI Taxonomy" id="2219813"/>
    <lineage>
        <taxon>Bacteria</taxon>
        <taxon>Bacillati</taxon>
        <taxon>Cyanobacteriota</taxon>
        <taxon>Cyanophyceae</taxon>
        <taxon>Synechococcales</taxon>
        <taxon>Synechococcaceae</taxon>
        <taxon>Synechococcus</taxon>
    </lineage>
</organism>
<protein>
    <submittedName>
        <fullName evidence="1">Uncharacterized protein</fullName>
    </submittedName>
</protein>
<dbReference type="RefSeq" id="WP_222610236.1">
    <property type="nucleotide sequence ID" value="NZ_CP030139.2"/>
</dbReference>
<evidence type="ECO:0000313" key="2">
    <source>
        <dbReference type="Proteomes" id="UP000267249"/>
    </source>
</evidence>
<evidence type="ECO:0000313" key="1">
    <source>
        <dbReference type="EMBL" id="WVS92312.1"/>
    </source>
</evidence>
<dbReference type="EMBL" id="CP030139">
    <property type="protein sequence ID" value="WVS92312.1"/>
    <property type="molecule type" value="Genomic_DNA"/>
</dbReference>
<reference evidence="1 2" key="1">
    <citation type="journal article" date="2018" name="Sci. Rep.">
        <title>Genome Features and Biochemical Characteristics of a Robust, Fast Growing and Naturally Transformable Cyanobacterium Synechococcus elongatus PCC 11801 Isolated from India.</title>
        <authorList>
            <person name="Jaiswal D."/>
            <person name="Sengupta A."/>
            <person name="Sohoni S."/>
            <person name="Sengupta S."/>
            <person name="Phadnavis A.G."/>
            <person name="Pakrasi H.B."/>
            <person name="Wangikar P.P."/>
        </authorList>
    </citation>
    <scope>NUCLEOTIDE SEQUENCE [LARGE SCALE GENOMIC DNA]</scope>
    <source>
        <strain evidence="1 2">PCC 11801</strain>
    </source>
</reference>
<sequence length="135" mass="15476">MYEEHEVQQAYDEWLPKLEHALKDSLSNLIDSYEKSVKDHPDVLMENLQELLDNLREASKMRNVLCHGSWRPPDSNGASIPFFVNRQMMIFDTPIDCQYLDQIQQHTVELICAVINTVAGMSWQFPGSTGPGKPI</sequence>